<comment type="caution">
    <text evidence="2">The sequence shown here is derived from an EMBL/GenBank/DDBJ whole genome shotgun (WGS) entry which is preliminary data.</text>
</comment>
<keyword evidence="3" id="KW-1185">Reference proteome</keyword>
<accession>A0A4R5TY49</accession>
<proteinExistence type="predicted"/>
<evidence type="ECO:0000313" key="3">
    <source>
        <dbReference type="Proteomes" id="UP000294796"/>
    </source>
</evidence>
<name>A0A4R5TY49_9GAMM</name>
<keyword evidence="1" id="KW-0812">Transmembrane</keyword>
<dbReference type="EMBL" id="SMTF01000003">
    <property type="protein sequence ID" value="TDK26125.1"/>
    <property type="molecule type" value="Genomic_DNA"/>
</dbReference>
<protein>
    <submittedName>
        <fullName evidence="2">Uncharacterized protein</fullName>
    </submittedName>
</protein>
<dbReference type="Proteomes" id="UP000294796">
    <property type="component" value="Unassembled WGS sequence"/>
</dbReference>
<dbReference type="AlphaFoldDB" id="A0A4R5TY49"/>
<dbReference type="RefSeq" id="WP_133321157.1">
    <property type="nucleotide sequence ID" value="NZ_SMTF01000003.1"/>
</dbReference>
<keyword evidence="1" id="KW-1133">Transmembrane helix</keyword>
<dbReference type="OrthoDB" id="5992849at2"/>
<gene>
    <name evidence="2" type="ORF">E2F46_05880</name>
</gene>
<reference evidence="2 3" key="1">
    <citation type="submission" date="2019-03" db="EMBL/GenBank/DDBJ databases">
        <title>Luteimonas zhaokaii sp.nov., isolated from the rectal contents of Plateau pika in Yushu, Qinghai Province, China.</title>
        <authorList>
            <person name="Zhang G."/>
        </authorList>
    </citation>
    <scope>NUCLEOTIDE SEQUENCE [LARGE SCALE GENOMIC DNA]</scope>
    <source>
        <strain evidence="2 3">B9</strain>
    </source>
</reference>
<feature type="transmembrane region" description="Helical" evidence="1">
    <location>
        <begin position="7"/>
        <end position="26"/>
    </location>
</feature>
<organism evidence="2 3">
    <name type="scientific">Luteimonas aestuarii</name>
    <dbReference type="NCBI Taxonomy" id="453837"/>
    <lineage>
        <taxon>Bacteria</taxon>
        <taxon>Pseudomonadati</taxon>
        <taxon>Pseudomonadota</taxon>
        <taxon>Gammaproteobacteria</taxon>
        <taxon>Lysobacterales</taxon>
        <taxon>Lysobacteraceae</taxon>
        <taxon>Luteimonas</taxon>
    </lineage>
</organism>
<keyword evidence="1" id="KW-0472">Membrane</keyword>
<sequence length="456" mass="48848">MGKAIEWIIKGIVGMVVVLALAWAAARVAGPGQAQREALALLGAPWQPEGGNAFGALWLLAHDVPPHEVATLVAVDAHRMRQAAGPGEDGTGGLDGFATEAAARFADQSPSSDDRALFCEPRGSDCLPRVRAELDAYQALVQRNASLLARIDRLAGDGYVANQLPSRIDAPFPDFGLLRLGVTRNAVLFAQGDVDAALQASCRDIDTWRRLGGNTDMLVVQMTSLAIAGDANAQLLAQMLHELPAHHPVPEICAVAVRPVHVEERSVCRAMRGELAFASGMVDMTRNALAEAANPVERLLSSLVYNAHKTRGEMALVYGQSCSAGERARIASDLPIRDAALPRHGWARPGCIDNLVGCLLAAIGSPAYDGYRHRAQDLGARMQVLGTLLWLREQGTGPRTLVERLATRPEALRSPARDIEVGADGRSLRIRQYDTSQGDYWEVPLPDDVVAPSVAD</sequence>
<evidence type="ECO:0000313" key="2">
    <source>
        <dbReference type="EMBL" id="TDK26125.1"/>
    </source>
</evidence>
<evidence type="ECO:0000256" key="1">
    <source>
        <dbReference type="SAM" id="Phobius"/>
    </source>
</evidence>